<keyword evidence="3" id="KW-0472">Membrane</keyword>
<dbReference type="InterPro" id="IPR042002">
    <property type="entry name" value="Sortase_C"/>
</dbReference>
<feature type="transmembrane region" description="Helical" evidence="3">
    <location>
        <begin position="259"/>
        <end position="282"/>
    </location>
</feature>
<dbReference type="RefSeq" id="WP_004606594.1">
    <property type="nucleotide sequence ID" value="NZ_AP024846.1"/>
</dbReference>
<dbReference type="Gene3D" id="2.40.260.10">
    <property type="entry name" value="Sortase"/>
    <property type="match status" value="1"/>
</dbReference>
<evidence type="ECO:0000313" key="4">
    <source>
        <dbReference type="EMBL" id="MSS40569.1"/>
    </source>
</evidence>
<keyword evidence="3" id="KW-0812">Transmembrane</keyword>
<keyword evidence="1" id="KW-0378">Hydrolase</keyword>
<evidence type="ECO:0000256" key="1">
    <source>
        <dbReference type="ARBA" id="ARBA00022801"/>
    </source>
</evidence>
<dbReference type="GeneID" id="62695197"/>
<evidence type="ECO:0000313" key="5">
    <source>
        <dbReference type="Proteomes" id="UP000462363"/>
    </source>
</evidence>
<organism evidence="4 5">
    <name type="scientific">Clostridium scindens (strain JCM 10418 / VPI 12708)</name>
    <dbReference type="NCBI Taxonomy" id="29347"/>
    <lineage>
        <taxon>Bacteria</taxon>
        <taxon>Bacillati</taxon>
        <taxon>Bacillota</taxon>
        <taxon>Clostridia</taxon>
        <taxon>Lachnospirales</taxon>
        <taxon>Lachnospiraceae</taxon>
    </lineage>
</organism>
<protein>
    <submittedName>
        <fullName evidence="4">Class C sortase</fullName>
    </submittedName>
</protein>
<accession>A0A844FCA2</accession>
<feature type="active site" description="Acyl-thioester intermediate" evidence="2">
    <location>
        <position position="220"/>
    </location>
</feature>
<dbReference type="InterPro" id="IPR005754">
    <property type="entry name" value="Sortase"/>
</dbReference>
<dbReference type="Proteomes" id="UP000462363">
    <property type="component" value="Unassembled WGS sequence"/>
</dbReference>
<comment type="caution">
    <text evidence="4">The sequence shown here is derived from an EMBL/GenBank/DDBJ whole genome shotgun (WGS) entry which is preliminary data.</text>
</comment>
<reference evidence="4 5" key="1">
    <citation type="submission" date="2019-08" db="EMBL/GenBank/DDBJ databases">
        <title>In-depth cultivation of the pig gut microbiome towards novel bacterial diversity and tailored functional studies.</title>
        <authorList>
            <person name="Wylensek D."/>
            <person name="Hitch T.C.A."/>
            <person name="Clavel T."/>
        </authorList>
    </citation>
    <scope>NUCLEOTIDE SEQUENCE [LARGE SCALE GENOMIC DNA]</scope>
    <source>
        <strain evidence="4 5">BL-389-WT-3D</strain>
    </source>
</reference>
<keyword evidence="3" id="KW-1133">Transmembrane helix</keyword>
<evidence type="ECO:0000256" key="2">
    <source>
        <dbReference type="PIRSR" id="PIRSR605754-1"/>
    </source>
</evidence>
<feature type="active site" description="Proton donor/acceptor" evidence="2">
    <location>
        <position position="153"/>
    </location>
</feature>
<dbReference type="Pfam" id="PF04203">
    <property type="entry name" value="Sortase"/>
    <property type="match status" value="1"/>
</dbReference>
<dbReference type="GO" id="GO:0016787">
    <property type="term" value="F:hydrolase activity"/>
    <property type="evidence" value="ECO:0007669"/>
    <property type="project" value="UniProtKB-KW"/>
</dbReference>
<dbReference type="InterPro" id="IPR023365">
    <property type="entry name" value="Sortase_dom-sf"/>
</dbReference>
<dbReference type="NCBIfam" id="TIGR01076">
    <property type="entry name" value="sortase_fam"/>
    <property type="match status" value="1"/>
</dbReference>
<gene>
    <name evidence="4" type="ORF">FYJ37_09415</name>
</gene>
<name>A0A844FCA2_CLOSV</name>
<evidence type="ECO:0000256" key="3">
    <source>
        <dbReference type="SAM" id="Phobius"/>
    </source>
</evidence>
<proteinExistence type="predicted"/>
<dbReference type="SUPFAM" id="SSF63817">
    <property type="entry name" value="Sortase"/>
    <property type="match status" value="1"/>
</dbReference>
<dbReference type="CDD" id="cd05827">
    <property type="entry name" value="Sortase_C"/>
    <property type="match status" value="1"/>
</dbReference>
<dbReference type="EMBL" id="VUMB01000017">
    <property type="protein sequence ID" value="MSS40569.1"/>
    <property type="molecule type" value="Genomic_DNA"/>
</dbReference>
<dbReference type="AlphaFoldDB" id="A0A844FCA2"/>
<dbReference type="NCBIfam" id="NF033745">
    <property type="entry name" value="class_C_sortase"/>
    <property type="match status" value="1"/>
</dbReference>
<sequence>MKRKITTFIFGLLFLIGFAVLIYPTVSNQWNTYRQQQLISNYDKAVSNMTPEDFDKAWKAAENFNNSFDLNNIFGDVFSTQSDLNDIKDTEYWKVLNVGGNGIMGYLTIPKINVELSIYHGTSDEVLQTGVGHLNGTKLPMGGKSTHSVLSAHRGLPSAKLFTDIDQMKKGDRFYLHILDKNFAYEVDQILSMVDKDDHEALEQALQIEEGQDYVTLFTCTPYGVNTHRLLVRGHRIPYDGEELESSLTDSMVQAIQNYYMLFLLLGLAVTAIMIILMKHLFKPHRKQARKDSEEGKK</sequence>
<feature type="transmembrane region" description="Helical" evidence="3">
    <location>
        <begin position="7"/>
        <end position="26"/>
    </location>
</feature>